<dbReference type="RefSeq" id="WP_146782741.1">
    <property type="nucleotide sequence ID" value="NZ_VOLT01000001.1"/>
</dbReference>
<comment type="caution">
    <text evidence="2">The sequence shown here is derived from an EMBL/GenBank/DDBJ whole genome shotgun (WGS) entry which is preliminary data.</text>
</comment>
<evidence type="ECO:0000259" key="1">
    <source>
        <dbReference type="SMART" id="SM00881"/>
    </source>
</evidence>
<organism evidence="2 3">
    <name type="scientific">Colwellia demingiae</name>
    <dbReference type="NCBI Taxonomy" id="89401"/>
    <lineage>
        <taxon>Bacteria</taxon>
        <taxon>Pseudomonadati</taxon>
        <taxon>Pseudomonadota</taxon>
        <taxon>Gammaproteobacteria</taxon>
        <taxon>Alteromonadales</taxon>
        <taxon>Colwelliaceae</taxon>
        <taxon>Colwellia</taxon>
    </lineage>
</organism>
<dbReference type="PANTHER" id="PTHR33303:SF2">
    <property type="entry name" value="COA-BINDING DOMAIN-CONTAINING PROTEIN"/>
    <property type="match status" value="1"/>
</dbReference>
<reference evidence="2 3" key="1">
    <citation type="submission" date="2019-07" db="EMBL/GenBank/DDBJ databases">
        <title>Genomes of sea-ice associated Colwellia species.</title>
        <authorList>
            <person name="Bowman J.P."/>
        </authorList>
    </citation>
    <scope>NUCLEOTIDE SEQUENCE [LARGE SCALE GENOMIC DNA]</scope>
    <source>
        <strain evidence="2 3">ACAM 459</strain>
    </source>
</reference>
<dbReference type="OrthoDB" id="9804695at2"/>
<evidence type="ECO:0000313" key="2">
    <source>
        <dbReference type="EMBL" id="TWX72005.1"/>
    </source>
</evidence>
<name>A0A5C6QSD5_9GAMM</name>
<dbReference type="InterPro" id="IPR036291">
    <property type="entry name" value="NAD(P)-bd_dom_sf"/>
</dbReference>
<dbReference type="SMART" id="SM00881">
    <property type="entry name" value="CoA_binding"/>
    <property type="match status" value="1"/>
</dbReference>
<dbReference type="AlphaFoldDB" id="A0A5C6QSD5"/>
<dbReference type="PANTHER" id="PTHR33303">
    <property type="entry name" value="CYTOPLASMIC PROTEIN-RELATED"/>
    <property type="match status" value="1"/>
</dbReference>
<evidence type="ECO:0000313" key="3">
    <source>
        <dbReference type="Proteomes" id="UP000321822"/>
    </source>
</evidence>
<keyword evidence="3" id="KW-1185">Reference proteome</keyword>
<gene>
    <name evidence="2" type="ORF">ESZ36_01890</name>
</gene>
<dbReference type="EMBL" id="VOLT01000001">
    <property type="protein sequence ID" value="TWX72005.1"/>
    <property type="molecule type" value="Genomic_DNA"/>
</dbReference>
<dbReference type="Gene3D" id="3.40.50.720">
    <property type="entry name" value="NAD(P)-binding Rossmann-like Domain"/>
    <property type="match status" value="1"/>
</dbReference>
<proteinExistence type="predicted"/>
<dbReference type="InterPro" id="IPR003781">
    <property type="entry name" value="CoA-bd"/>
</dbReference>
<dbReference type="Proteomes" id="UP000321822">
    <property type="component" value="Unassembled WGS sequence"/>
</dbReference>
<dbReference type="Pfam" id="PF13380">
    <property type="entry name" value="CoA_binding_2"/>
    <property type="match status" value="1"/>
</dbReference>
<protein>
    <submittedName>
        <fullName evidence="2">CoA-binding protein</fullName>
    </submittedName>
</protein>
<sequence length="151" mass="16966">MSIELIHDRYDLEDRKVIDTLKQVKTIALIGASSKPERDSYKVMAFLMNEGYQVFPINPLLSGTTIMDQKVYGSLGDISSPIDMIDVFRQSKYLYDIVVEAKQANINTIWTQLGVTEVKAELLAVESGITMIVNRCPAIEIPRLKLALNTD</sequence>
<accession>A0A5C6QSD5</accession>
<dbReference type="SUPFAM" id="SSF51735">
    <property type="entry name" value="NAD(P)-binding Rossmann-fold domains"/>
    <property type="match status" value="1"/>
</dbReference>
<feature type="domain" description="CoA-binding" evidence="1">
    <location>
        <begin position="21"/>
        <end position="115"/>
    </location>
</feature>